<dbReference type="InterPro" id="IPR027417">
    <property type="entry name" value="P-loop_NTPase"/>
</dbReference>
<dbReference type="GO" id="GO:0016887">
    <property type="term" value="F:ATP hydrolysis activity"/>
    <property type="evidence" value="ECO:0007669"/>
    <property type="project" value="InterPro"/>
</dbReference>
<dbReference type="RefSeq" id="WP_113988323.1">
    <property type="nucleotide sequence ID" value="NZ_QLST01000003.1"/>
</dbReference>
<dbReference type="Pfam" id="PF00005">
    <property type="entry name" value="ABC_tran"/>
    <property type="match status" value="1"/>
</dbReference>
<protein>
    <submittedName>
        <fullName evidence="11">ABC transporter ATP-binding protein</fullName>
    </submittedName>
</protein>
<evidence type="ECO:0000256" key="6">
    <source>
        <dbReference type="ARBA" id="ARBA00022840"/>
    </source>
</evidence>
<dbReference type="EMBL" id="QLST01000003">
    <property type="protein sequence ID" value="RBA29304.1"/>
    <property type="molecule type" value="Genomic_DNA"/>
</dbReference>
<keyword evidence="5" id="KW-0547">Nucleotide-binding</keyword>
<name>A0A365P410_9FLAO</name>
<feature type="domain" description="ABC transporter" evidence="10">
    <location>
        <begin position="8"/>
        <end position="248"/>
    </location>
</feature>
<evidence type="ECO:0000256" key="8">
    <source>
        <dbReference type="ARBA" id="ARBA00023065"/>
    </source>
</evidence>
<proteinExistence type="predicted"/>
<keyword evidence="8" id="KW-0406">Ion transport</keyword>
<keyword evidence="6 11" id="KW-0067">ATP-binding</keyword>
<evidence type="ECO:0000256" key="9">
    <source>
        <dbReference type="ARBA" id="ARBA00023136"/>
    </source>
</evidence>
<dbReference type="OrthoDB" id="9787851at2"/>
<evidence type="ECO:0000256" key="7">
    <source>
        <dbReference type="ARBA" id="ARBA00023004"/>
    </source>
</evidence>
<comment type="caution">
    <text evidence="11">The sequence shown here is derived from an EMBL/GenBank/DDBJ whole genome shotgun (WGS) entry which is preliminary data.</text>
</comment>
<dbReference type="InterPro" id="IPR003439">
    <property type="entry name" value="ABC_transporter-like_ATP-bd"/>
</dbReference>
<evidence type="ECO:0000256" key="5">
    <source>
        <dbReference type="ARBA" id="ARBA00022741"/>
    </source>
</evidence>
<keyword evidence="7" id="KW-0408">Iron</keyword>
<sequence>MHKQNYILKTSNLSIGYASKKEKTVIASSINIQLEKGKLIALVGKNGIGKSTFLKTITQIIPPVEGTIFLDEKLLSQYDGKALAQKLSLVLTEQLPPSNLTIYEIVALGRQPYTNWLGTITEEDQKHIENAINLTGIETYQHKKHYEVSDGQLQKALIARALAQDTSIIILDEPTTHLDLVHKVTVLKLLQKLTHETGKTILYSTHDVDLAIQLCDEIIVFSENKVVQDQPCNLIADGTFANLFQNENIVFDATIGKFKIV</sequence>
<dbReference type="FunFam" id="3.40.50.300:FF:000134">
    <property type="entry name" value="Iron-enterobactin ABC transporter ATP-binding protein"/>
    <property type="match status" value="1"/>
</dbReference>
<keyword evidence="4" id="KW-0410">Iron transport</keyword>
<evidence type="ECO:0000256" key="1">
    <source>
        <dbReference type="ARBA" id="ARBA00004202"/>
    </source>
</evidence>
<keyword evidence="3" id="KW-1003">Cell membrane</keyword>
<dbReference type="InterPro" id="IPR051535">
    <property type="entry name" value="Siderophore_ABC-ATPase"/>
</dbReference>
<dbReference type="AlphaFoldDB" id="A0A365P410"/>
<dbReference type="InterPro" id="IPR003593">
    <property type="entry name" value="AAA+_ATPase"/>
</dbReference>
<dbReference type="SUPFAM" id="SSF52540">
    <property type="entry name" value="P-loop containing nucleoside triphosphate hydrolases"/>
    <property type="match status" value="1"/>
</dbReference>
<accession>A0A365P410</accession>
<evidence type="ECO:0000256" key="2">
    <source>
        <dbReference type="ARBA" id="ARBA00022448"/>
    </source>
</evidence>
<dbReference type="Proteomes" id="UP000253319">
    <property type="component" value="Unassembled WGS sequence"/>
</dbReference>
<keyword evidence="9" id="KW-0472">Membrane</keyword>
<gene>
    <name evidence="11" type="ORF">DPN68_03890</name>
</gene>
<dbReference type="PROSITE" id="PS50893">
    <property type="entry name" value="ABC_TRANSPORTER_2"/>
    <property type="match status" value="1"/>
</dbReference>
<keyword evidence="2" id="KW-0813">Transport</keyword>
<dbReference type="PANTHER" id="PTHR42771:SF2">
    <property type="entry name" value="IRON(3+)-HYDROXAMATE IMPORT ATP-BINDING PROTEIN FHUC"/>
    <property type="match status" value="1"/>
</dbReference>
<reference evidence="11 12" key="1">
    <citation type="submission" date="2018-06" db="EMBL/GenBank/DDBJ databases">
        <title>Flavobacterium tibetense sp. nov., isolated from a wetland YonghuCo on Tibetan Plateau.</title>
        <authorList>
            <person name="Xing P."/>
            <person name="Phurbu D."/>
            <person name="Lu H."/>
        </authorList>
    </citation>
    <scope>NUCLEOTIDE SEQUENCE [LARGE SCALE GENOMIC DNA]</scope>
    <source>
        <strain evidence="11 12">YH5</strain>
    </source>
</reference>
<dbReference type="GO" id="GO:0006826">
    <property type="term" value="P:iron ion transport"/>
    <property type="evidence" value="ECO:0007669"/>
    <property type="project" value="UniProtKB-KW"/>
</dbReference>
<dbReference type="CDD" id="cd03214">
    <property type="entry name" value="ABC_Iron-Siderophores_B12_Hemin"/>
    <property type="match status" value="1"/>
</dbReference>
<evidence type="ECO:0000259" key="10">
    <source>
        <dbReference type="PROSITE" id="PS50893"/>
    </source>
</evidence>
<keyword evidence="12" id="KW-1185">Reference proteome</keyword>
<organism evidence="11 12">
    <name type="scientific">Flavobacterium tibetense</name>
    <dbReference type="NCBI Taxonomy" id="2233533"/>
    <lineage>
        <taxon>Bacteria</taxon>
        <taxon>Pseudomonadati</taxon>
        <taxon>Bacteroidota</taxon>
        <taxon>Flavobacteriia</taxon>
        <taxon>Flavobacteriales</taxon>
        <taxon>Flavobacteriaceae</taxon>
        <taxon>Flavobacterium</taxon>
    </lineage>
</organism>
<dbReference type="GO" id="GO:0005524">
    <property type="term" value="F:ATP binding"/>
    <property type="evidence" value="ECO:0007669"/>
    <property type="project" value="UniProtKB-KW"/>
</dbReference>
<evidence type="ECO:0000256" key="3">
    <source>
        <dbReference type="ARBA" id="ARBA00022475"/>
    </source>
</evidence>
<comment type="subcellular location">
    <subcellularLocation>
        <location evidence="1">Cell membrane</location>
        <topology evidence="1">Peripheral membrane protein</topology>
    </subcellularLocation>
</comment>
<dbReference type="Gene3D" id="3.40.50.300">
    <property type="entry name" value="P-loop containing nucleotide triphosphate hydrolases"/>
    <property type="match status" value="1"/>
</dbReference>
<dbReference type="PANTHER" id="PTHR42771">
    <property type="entry name" value="IRON(3+)-HYDROXAMATE IMPORT ATP-BINDING PROTEIN FHUC"/>
    <property type="match status" value="1"/>
</dbReference>
<evidence type="ECO:0000313" key="12">
    <source>
        <dbReference type="Proteomes" id="UP000253319"/>
    </source>
</evidence>
<dbReference type="GO" id="GO:0005886">
    <property type="term" value="C:plasma membrane"/>
    <property type="evidence" value="ECO:0007669"/>
    <property type="project" value="UniProtKB-SubCell"/>
</dbReference>
<evidence type="ECO:0000313" key="11">
    <source>
        <dbReference type="EMBL" id="RBA29304.1"/>
    </source>
</evidence>
<evidence type="ECO:0000256" key="4">
    <source>
        <dbReference type="ARBA" id="ARBA00022496"/>
    </source>
</evidence>
<dbReference type="SMART" id="SM00382">
    <property type="entry name" value="AAA"/>
    <property type="match status" value="1"/>
</dbReference>